<sequence>MKKISLAVAMIAASAAASTQADIIGASAGAYAWQQSWDGDVQSGGNAIDFNNDLGYDDDNGTSFYVALEHPVPLLPNLRLQRTSLEIDGQGTLTRDYTYDGKTYSAGESVQSSTDLSHTDATMYYEILDNWVNLDVGLSVRLFDGEISITGANGEGSVEFDAPLPMLYGNARFNLPFTGLYAHALANVISVGDNTVSDMTVGLGYEVAVVALELGYRTFDVSLEDDDDEANITVDGLYIGVNIDI</sequence>
<dbReference type="Proteomes" id="UP000765845">
    <property type="component" value="Unassembled WGS sequence"/>
</dbReference>
<name>A0ABX1GIH9_9GAMM</name>
<evidence type="ECO:0000313" key="3">
    <source>
        <dbReference type="Proteomes" id="UP000765845"/>
    </source>
</evidence>
<accession>A0ABX1GIH9</accession>
<keyword evidence="1" id="KW-0732">Signal</keyword>
<dbReference type="RefSeq" id="WP_168450535.1">
    <property type="nucleotide sequence ID" value="NZ_JAAWWK010000004.1"/>
</dbReference>
<comment type="caution">
    <text evidence="2">The sequence shown here is derived from an EMBL/GenBank/DDBJ whole genome shotgun (WGS) entry which is preliminary data.</text>
</comment>
<dbReference type="InterPro" id="IPR026387">
    <property type="entry name" value="OMP_w_GlyGly"/>
</dbReference>
<feature type="chain" id="PRO_5047504898" evidence="1">
    <location>
        <begin position="22"/>
        <end position="245"/>
    </location>
</feature>
<evidence type="ECO:0000256" key="1">
    <source>
        <dbReference type="SAM" id="SignalP"/>
    </source>
</evidence>
<dbReference type="NCBIfam" id="TIGR04219">
    <property type="entry name" value="OMP_w_GlyGly"/>
    <property type="match status" value="1"/>
</dbReference>
<organism evidence="2 3">
    <name type="scientific">Spongiibacter thalassae</name>
    <dbReference type="NCBI Taxonomy" id="2721624"/>
    <lineage>
        <taxon>Bacteria</taxon>
        <taxon>Pseudomonadati</taxon>
        <taxon>Pseudomonadota</taxon>
        <taxon>Gammaproteobacteria</taxon>
        <taxon>Cellvibrionales</taxon>
        <taxon>Spongiibacteraceae</taxon>
        <taxon>Spongiibacter</taxon>
    </lineage>
</organism>
<keyword evidence="3" id="KW-1185">Reference proteome</keyword>
<proteinExistence type="predicted"/>
<reference evidence="2 3" key="1">
    <citation type="submission" date="2020-04" db="EMBL/GenBank/DDBJ databases">
        <authorList>
            <person name="Yoon J."/>
        </authorList>
    </citation>
    <scope>NUCLEOTIDE SEQUENCE [LARGE SCALE GENOMIC DNA]</scope>
    <source>
        <strain evidence="2 3">KMU-166</strain>
    </source>
</reference>
<protein>
    <submittedName>
        <fullName evidence="2">TIGR04219 family outer membrane beta-barrel protein</fullName>
    </submittedName>
</protein>
<evidence type="ECO:0000313" key="2">
    <source>
        <dbReference type="EMBL" id="NKI17994.1"/>
    </source>
</evidence>
<feature type="signal peptide" evidence="1">
    <location>
        <begin position="1"/>
        <end position="21"/>
    </location>
</feature>
<dbReference type="EMBL" id="JAAWWK010000004">
    <property type="protein sequence ID" value="NKI17994.1"/>
    <property type="molecule type" value="Genomic_DNA"/>
</dbReference>
<gene>
    <name evidence="2" type="ORF">HCU74_11325</name>
</gene>